<dbReference type="GO" id="GO:0003677">
    <property type="term" value="F:DNA binding"/>
    <property type="evidence" value="ECO:0007669"/>
    <property type="project" value="InterPro"/>
</dbReference>
<dbReference type="RefSeq" id="WP_015256873.1">
    <property type="nucleotide sequence ID" value="NC_019900.1"/>
</dbReference>
<feature type="region of interest" description="Disordered" evidence="3">
    <location>
        <begin position="333"/>
        <end position="355"/>
    </location>
</feature>
<geneLocation type="plasmid" evidence="4">
    <name>pMRI 5.2</name>
</geneLocation>
<keyword evidence="4" id="KW-0614">Plasmid</keyword>
<accession>L0B3K3</accession>
<protein>
    <submittedName>
        <fullName evidence="4">Mob</fullName>
    </submittedName>
</protein>
<dbReference type="InterPro" id="IPR001668">
    <property type="entry name" value="Mob_Pre"/>
</dbReference>
<gene>
    <name evidence="4" type="primary">mob</name>
</gene>
<reference evidence="4" key="1">
    <citation type="submission" date="2012-10" db="EMBL/GenBank/DDBJ databases">
        <authorList>
            <person name="Cho G.-S."/>
            <person name="Huch M."/>
            <person name="Mathara J."/>
            <person name="van Belkum M.J."/>
            <person name="Franz C.M.A.P."/>
        </authorList>
    </citation>
    <scope>NUCLEOTIDE SEQUENCE</scope>
    <source>
        <strain evidence="4">BFE 5092</strain>
        <plasmid evidence="4">pMRI 5.2</plasmid>
    </source>
</reference>
<dbReference type="EMBL" id="KC019311">
    <property type="protein sequence ID" value="AFZ81800.1"/>
    <property type="molecule type" value="Genomic_DNA"/>
</dbReference>
<dbReference type="Gene3D" id="3.30.930.30">
    <property type="match status" value="1"/>
</dbReference>
<sequence>MSFAVARMTKLKADNLVGIGNHDQRKTTNHSNEDIDVSRSHLNYDLVAGRTDNFKTDIEAYINENKASKRAVRKDAVLVNEWIITSDKDFFEQLDETETRKYFETAKQYFADNYGDENIRYAVVHMDEKTPHMHMGIVPFDDDKKLSAKRIFNREALQHIQEELPQYLKENGFDVQRGNKNKERKNLSVPEYKAMREELKKIETEKQETQAKLANTKKQLDEIKPRDTKKIASKPTLMNKNKVTVDKSDLADLEQRAVTSDAYNFEKIHLEVENHSLRNDLSEAKGHNYELRKENERLQKLVGTLQGIIRNVDEFLHKKLGINLPEKWVERAGLKEPSKKAPESSQELDRHKSDELGGPASLKHLYGLKMAFKSLIYHLTRLNVVNFVSVNGKSKLKGLAALAVSPLF</sequence>
<dbReference type="CDD" id="cd17242">
    <property type="entry name" value="MobM_relaxase"/>
    <property type="match status" value="1"/>
</dbReference>
<name>L0B3K3_LACPN</name>
<proteinExistence type="inferred from homology"/>
<evidence type="ECO:0000313" key="4">
    <source>
        <dbReference type="EMBL" id="AFZ81800.1"/>
    </source>
</evidence>
<dbReference type="GO" id="GO:0006310">
    <property type="term" value="P:DNA recombination"/>
    <property type="evidence" value="ECO:0007669"/>
    <property type="project" value="InterPro"/>
</dbReference>
<evidence type="ECO:0000256" key="1">
    <source>
        <dbReference type="ARBA" id="ARBA00010657"/>
    </source>
</evidence>
<dbReference type="Pfam" id="PF01076">
    <property type="entry name" value="Mob_Pre"/>
    <property type="match status" value="1"/>
</dbReference>
<evidence type="ECO:0000256" key="3">
    <source>
        <dbReference type="SAM" id="MobiDB-lite"/>
    </source>
</evidence>
<keyword evidence="2" id="KW-0175">Coiled coil</keyword>
<dbReference type="NCBIfam" id="NF041497">
    <property type="entry name" value="MobV"/>
    <property type="match status" value="1"/>
</dbReference>
<evidence type="ECO:0000256" key="2">
    <source>
        <dbReference type="SAM" id="Coils"/>
    </source>
</evidence>
<organism evidence="4">
    <name type="scientific">Lactiplantibacillus plantarum</name>
    <name type="common">Lactobacillus plantarum</name>
    <dbReference type="NCBI Taxonomy" id="1590"/>
    <lineage>
        <taxon>Bacteria</taxon>
        <taxon>Bacillati</taxon>
        <taxon>Bacillota</taxon>
        <taxon>Bacilli</taxon>
        <taxon>Lactobacillales</taxon>
        <taxon>Lactobacillaceae</taxon>
        <taxon>Lactiplantibacillus</taxon>
    </lineage>
</organism>
<reference evidence="4" key="2">
    <citation type="journal article" date="2013" name="Plasmid">
        <title>Characterization of pMRI 5.2, a rolling-circle-type plasmid from Lactobacillus plantarum BFE 5092 which harbours two different replication initiation genes.</title>
        <authorList>
            <person name="Cho G.S."/>
            <person name="Huch M."/>
            <person name="Mathara J.M."/>
            <person name="van Belkum M.J."/>
            <person name="Franz C.M."/>
        </authorList>
    </citation>
    <scope>NUCLEOTIDE SEQUENCE</scope>
    <source>
        <strain evidence="4">BFE 5092</strain>
        <plasmid evidence="4">pMRI 5.2</plasmid>
    </source>
</reference>
<dbReference type="AlphaFoldDB" id="L0B3K3"/>
<feature type="coiled-coil region" evidence="2">
    <location>
        <begin position="192"/>
        <end position="219"/>
    </location>
</feature>
<comment type="similarity">
    <text evidence="1">Belongs to the plasmid mobilization pre family.</text>
</comment>